<evidence type="ECO:0000256" key="14">
    <source>
        <dbReference type="SAM" id="Phobius"/>
    </source>
</evidence>
<keyword evidence="11 14" id="KW-0472">Membrane</keyword>
<dbReference type="InterPro" id="IPR050445">
    <property type="entry name" value="Bact_polysacc_biosynth/exp"/>
</dbReference>
<comment type="similarity">
    <text evidence="2">Belongs to the etk/wzc family.</text>
</comment>
<evidence type="ECO:0000313" key="19">
    <source>
        <dbReference type="Proteomes" id="UP000198646"/>
    </source>
</evidence>
<evidence type="ECO:0000259" key="17">
    <source>
        <dbReference type="Pfam" id="PF13807"/>
    </source>
</evidence>
<protein>
    <submittedName>
        <fullName evidence="18">Tyrosine-protein kinase Etk/Wzc</fullName>
    </submittedName>
</protein>
<proteinExistence type="inferred from homology"/>
<feature type="domain" description="AAA" evidence="16">
    <location>
        <begin position="536"/>
        <end position="660"/>
    </location>
</feature>
<keyword evidence="9" id="KW-0067">ATP-binding</keyword>
<keyword evidence="10 14" id="KW-1133">Transmembrane helix</keyword>
<dbReference type="PANTHER" id="PTHR32309:SF32">
    <property type="entry name" value="TYROSINE-PROTEIN KINASE ETK-RELATED"/>
    <property type="match status" value="1"/>
</dbReference>
<keyword evidence="6 14" id="KW-0812">Transmembrane</keyword>
<evidence type="ECO:0000256" key="6">
    <source>
        <dbReference type="ARBA" id="ARBA00022692"/>
    </source>
</evidence>
<evidence type="ECO:0000256" key="1">
    <source>
        <dbReference type="ARBA" id="ARBA00004429"/>
    </source>
</evidence>
<keyword evidence="8 18" id="KW-0418">Kinase</keyword>
<evidence type="ECO:0000313" key="18">
    <source>
        <dbReference type="EMBL" id="SDP61735.1"/>
    </source>
</evidence>
<keyword evidence="4" id="KW-0997">Cell inner membrane</keyword>
<dbReference type="CDD" id="cd05387">
    <property type="entry name" value="BY-kinase"/>
    <property type="match status" value="1"/>
</dbReference>
<dbReference type="GO" id="GO:0016301">
    <property type="term" value="F:kinase activity"/>
    <property type="evidence" value="ECO:0007669"/>
    <property type="project" value="UniProtKB-KW"/>
</dbReference>
<dbReference type="InterPro" id="IPR032807">
    <property type="entry name" value="GNVR"/>
</dbReference>
<comment type="catalytic activity">
    <reaction evidence="13">
        <text>L-tyrosyl-[protein] + ATP = O-phospho-L-tyrosyl-[protein] + ADP + H(+)</text>
        <dbReference type="Rhea" id="RHEA:10596"/>
        <dbReference type="Rhea" id="RHEA-COMP:10136"/>
        <dbReference type="Rhea" id="RHEA-COMP:20101"/>
        <dbReference type="ChEBI" id="CHEBI:15378"/>
        <dbReference type="ChEBI" id="CHEBI:30616"/>
        <dbReference type="ChEBI" id="CHEBI:46858"/>
        <dbReference type="ChEBI" id="CHEBI:61978"/>
        <dbReference type="ChEBI" id="CHEBI:456216"/>
    </reaction>
</comment>
<dbReference type="Pfam" id="PF23607">
    <property type="entry name" value="WZC_N"/>
    <property type="match status" value="1"/>
</dbReference>
<evidence type="ECO:0000256" key="12">
    <source>
        <dbReference type="ARBA" id="ARBA00023137"/>
    </source>
</evidence>
<organism evidence="18 19">
    <name type="scientific">Sulfitobacter litoralis</name>
    <dbReference type="NCBI Taxonomy" id="335975"/>
    <lineage>
        <taxon>Bacteria</taxon>
        <taxon>Pseudomonadati</taxon>
        <taxon>Pseudomonadota</taxon>
        <taxon>Alphaproteobacteria</taxon>
        <taxon>Rhodobacterales</taxon>
        <taxon>Roseobacteraceae</taxon>
        <taxon>Sulfitobacter</taxon>
    </lineage>
</organism>
<dbReference type="NCBIfam" id="TIGR01007">
    <property type="entry name" value="eps_fam"/>
    <property type="match status" value="1"/>
</dbReference>
<keyword evidence="3" id="KW-1003">Cell membrane</keyword>
<feature type="transmembrane region" description="Helical" evidence="14">
    <location>
        <begin position="33"/>
        <end position="53"/>
    </location>
</feature>
<comment type="caution">
    <text evidence="18">The sequence shown here is derived from an EMBL/GenBank/DDBJ whole genome shotgun (WGS) entry which is preliminary data.</text>
</comment>
<accession>A0ABY0SUD4</accession>
<evidence type="ECO:0000256" key="8">
    <source>
        <dbReference type="ARBA" id="ARBA00022777"/>
    </source>
</evidence>
<keyword evidence="19" id="KW-1185">Reference proteome</keyword>
<evidence type="ECO:0000256" key="10">
    <source>
        <dbReference type="ARBA" id="ARBA00022989"/>
    </source>
</evidence>
<dbReference type="Pfam" id="PF02706">
    <property type="entry name" value="Wzz"/>
    <property type="match status" value="1"/>
</dbReference>
<evidence type="ECO:0000259" key="15">
    <source>
        <dbReference type="Pfam" id="PF02706"/>
    </source>
</evidence>
<dbReference type="InterPro" id="IPR025669">
    <property type="entry name" value="AAA_dom"/>
</dbReference>
<dbReference type="RefSeq" id="WP_167354561.1">
    <property type="nucleotide sequence ID" value="NZ_FNJD01000023.1"/>
</dbReference>
<evidence type="ECO:0000256" key="9">
    <source>
        <dbReference type="ARBA" id="ARBA00022840"/>
    </source>
</evidence>
<evidence type="ECO:0000256" key="4">
    <source>
        <dbReference type="ARBA" id="ARBA00022519"/>
    </source>
</evidence>
<dbReference type="Proteomes" id="UP000198646">
    <property type="component" value="Unassembled WGS sequence"/>
</dbReference>
<keyword evidence="12" id="KW-0829">Tyrosine-protein kinase</keyword>
<dbReference type="SUPFAM" id="SSF52540">
    <property type="entry name" value="P-loop containing nucleoside triphosphate hydrolases"/>
    <property type="match status" value="1"/>
</dbReference>
<evidence type="ECO:0000256" key="13">
    <source>
        <dbReference type="ARBA" id="ARBA00053015"/>
    </source>
</evidence>
<keyword evidence="7" id="KW-0547">Nucleotide-binding</keyword>
<evidence type="ECO:0000256" key="7">
    <source>
        <dbReference type="ARBA" id="ARBA00022741"/>
    </source>
</evidence>
<dbReference type="InterPro" id="IPR005702">
    <property type="entry name" value="Wzc-like_C"/>
</dbReference>
<evidence type="ECO:0000256" key="5">
    <source>
        <dbReference type="ARBA" id="ARBA00022679"/>
    </source>
</evidence>
<dbReference type="InterPro" id="IPR003856">
    <property type="entry name" value="LPS_length_determ_N"/>
</dbReference>
<reference evidence="18 19" key="1">
    <citation type="submission" date="2016-10" db="EMBL/GenBank/DDBJ databases">
        <authorList>
            <person name="Varghese N."/>
            <person name="Submissions S."/>
        </authorList>
    </citation>
    <scope>NUCLEOTIDE SEQUENCE [LARGE SCALE GENOMIC DNA]</scope>
    <source>
        <strain evidence="18 19">DSM 17584</strain>
    </source>
</reference>
<dbReference type="Pfam" id="PF13807">
    <property type="entry name" value="GNVR"/>
    <property type="match status" value="1"/>
</dbReference>
<dbReference type="Pfam" id="PF13614">
    <property type="entry name" value="AAA_31"/>
    <property type="match status" value="1"/>
</dbReference>
<feature type="domain" description="Tyrosine-protein kinase G-rich" evidence="17">
    <location>
        <begin position="387"/>
        <end position="461"/>
    </location>
</feature>
<dbReference type="EMBL" id="FNJD01000023">
    <property type="protein sequence ID" value="SDP61735.1"/>
    <property type="molecule type" value="Genomic_DNA"/>
</dbReference>
<keyword evidence="5" id="KW-0808">Transferase</keyword>
<sequence length="736" mass="80193">MTERSQKKMPEIDGNDGDLDLSHLLAQFLARKWLIIALAFLGGTIGLIIGQLGPNNFRAISVVQIETRSSGVVLPEELIGNLLSGDQARGSSFETEIHVIRSRLILGPVVEKLGVNARVEPIRAPIIGDLLARRSIPLLGPLLPDAYQRPGESISLNQLRVSEDLIGAPISLRVTGFDSFEITAPNSTTVTGRVGTLVTLGDDIQLQVTALNAAEGREYHVFAVPFRHSVARLRNGLSVNERRSTGIVDFSFTSANPDFSVVAANTVVESYRLQNLQRRSAEIDQSIDFIESKIPEVRLEAAVASTELATYRETQANLELSLGTQELLDQLVQVQTRLEELAFQEQQLAQRLTPNHPDYQALLAERTRLQSRGDSLRADLQDVPAAEQEFARLQERVVSARELERQLVARAEQLRVLRASAVGNIRVLEPAEVARLIGPNRRTPALTGLFGGLAFSILLVFGLNFLRRGIEDAREVEELGLSVLGSVNKVPKLAGAKKGIPEYALVRHEPSNIAVEAFRGLRTGMRFTLAARNAKTIMITSCAPADGKSFVSLNLAMINATLGTRVLLIDGDMRRGKLGRNFGVASKQAGLAQVLVGEADLLAATHTDPTTGLDFIGTGSRPPNPAELLESTSFSDLLSVLSEKYDLIIVDAPPILAVTDAAIIGQKTDITLMLVRHLVTTKPQMQSALKGLELAGITPAGAIINQYDMNKSRYGQYSTSYGYHYGAYKYNYSTEE</sequence>
<gene>
    <name evidence="18" type="ORF">SAMN04488512_12318</name>
</gene>
<comment type="subcellular location">
    <subcellularLocation>
        <location evidence="1">Cell inner membrane</location>
        <topology evidence="1">Multi-pass membrane protein</topology>
    </subcellularLocation>
</comment>
<dbReference type="PANTHER" id="PTHR32309">
    <property type="entry name" value="TYROSINE-PROTEIN KINASE"/>
    <property type="match status" value="1"/>
</dbReference>
<dbReference type="InterPro" id="IPR027417">
    <property type="entry name" value="P-loop_NTPase"/>
</dbReference>
<feature type="domain" description="Polysaccharide chain length determinant N-terminal" evidence="15">
    <location>
        <begin position="18"/>
        <end position="113"/>
    </location>
</feature>
<evidence type="ECO:0000259" key="16">
    <source>
        <dbReference type="Pfam" id="PF13614"/>
    </source>
</evidence>
<evidence type="ECO:0000256" key="2">
    <source>
        <dbReference type="ARBA" id="ARBA00008883"/>
    </source>
</evidence>
<dbReference type="Gene3D" id="3.40.50.300">
    <property type="entry name" value="P-loop containing nucleotide triphosphate hydrolases"/>
    <property type="match status" value="1"/>
</dbReference>
<evidence type="ECO:0000256" key="11">
    <source>
        <dbReference type="ARBA" id="ARBA00023136"/>
    </source>
</evidence>
<name>A0ABY0SUD4_9RHOB</name>
<feature type="transmembrane region" description="Helical" evidence="14">
    <location>
        <begin position="445"/>
        <end position="466"/>
    </location>
</feature>
<evidence type="ECO:0000256" key="3">
    <source>
        <dbReference type="ARBA" id="ARBA00022475"/>
    </source>
</evidence>